<dbReference type="EMBL" id="JAPQKO010000003">
    <property type="protein sequence ID" value="KAJ5173347.1"/>
    <property type="molecule type" value="Genomic_DNA"/>
</dbReference>
<evidence type="ECO:0000256" key="2">
    <source>
        <dbReference type="SAM" id="Phobius"/>
    </source>
</evidence>
<dbReference type="AlphaFoldDB" id="A0A9W9IEA4"/>
<reference evidence="4" key="2">
    <citation type="journal article" date="2023" name="IMA Fungus">
        <title>Comparative genomic study of the Penicillium genus elucidates a diverse pangenome and 15 lateral gene transfer events.</title>
        <authorList>
            <person name="Petersen C."/>
            <person name="Sorensen T."/>
            <person name="Nielsen M.R."/>
            <person name="Sondergaard T.E."/>
            <person name="Sorensen J.L."/>
            <person name="Fitzpatrick D.A."/>
            <person name="Frisvad J.C."/>
            <person name="Nielsen K.L."/>
        </authorList>
    </citation>
    <scope>NUCLEOTIDE SEQUENCE</scope>
    <source>
        <strain evidence="4">IBT 21917</strain>
    </source>
</reference>
<name>A0A9W9IEA4_9EURO</name>
<evidence type="ECO:0000313" key="4">
    <source>
        <dbReference type="EMBL" id="KAJ5173347.1"/>
    </source>
</evidence>
<organism evidence="4 5">
    <name type="scientific">Penicillium capsulatum</name>
    <dbReference type="NCBI Taxonomy" id="69766"/>
    <lineage>
        <taxon>Eukaryota</taxon>
        <taxon>Fungi</taxon>
        <taxon>Dikarya</taxon>
        <taxon>Ascomycota</taxon>
        <taxon>Pezizomycotina</taxon>
        <taxon>Eurotiomycetes</taxon>
        <taxon>Eurotiomycetidae</taxon>
        <taxon>Eurotiales</taxon>
        <taxon>Aspergillaceae</taxon>
        <taxon>Penicillium</taxon>
    </lineage>
</organism>
<evidence type="ECO:0000256" key="3">
    <source>
        <dbReference type="SAM" id="SignalP"/>
    </source>
</evidence>
<feature type="transmembrane region" description="Helical" evidence="2">
    <location>
        <begin position="174"/>
        <end position="196"/>
    </location>
</feature>
<evidence type="ECO:0008006" key="6">
    <source>
        <dbReference type="Google" id="ProtNLM"/>
    </source>
</evidence>
<feature type="chain" id="PRO_5040725337" description="Mid2 domain-containing protein" evidence="3">
    <location>
        <begin position="21"/>
        <end position="264"/>
    </location>
</feature>
<keyword evidence="5" id="KW-1185">Reference proteome</keyword>
<comment type="caution">
    <text evidence="4">The sequence shown here is derived from an EMBL/GenBank/DDBJ whole genome shotgun (WGS) entry which is preliminary data.</text>
</comment>
<reference evidence="4" key="1">
    <citation type="submission" date="2022-11" db="EMBL/GenBank/DDBJ databases">
        <authorList>
            <person name="Petersen C."/>
        </authorList>
    </citation>
    <scope>NUCLEOTIDE SEQUENCE</scope>
    <source>
        <strain evidence="4">IBT 21917</strain>
    </source>
</reference>
<proteinExistence type="predicted"/>
<accession>A0A9W9IEA4</accession>
<keyword evidence="2" id="KW-1133">Transmembrane helix</keyword>
<dbReference type="Proteomes" id="UP001146351">
    <property type="component" value="Unassembled WGS sequence"/>
</dbReference>
<gene>
    <name evidence="4" type="ORF">N7492_005940</name>
</gene>
<sequence>MAQLAWVLLILAAAVQVVRGADEDFQIHFEVPDGSKEDFEVTFYNGDTENLKWAGWTQGWIDDYMNGIKSATLYLVAWNADVSDYQRPISTVSDITKPGSYPWTFDISDKDLAKTNRYCLTFIPEDYSYTTNQYQMYSKGFNVRNKENSRASATPTAVKPVASGSGGLSTGAKAGIGVGAGVGGLAVLAAIGFFVIRRLRRPSSPEAIETPQPYMPCPPQELGDTPRELGGSHPDHELPGYDSKPVMQELYTPPAELPSAPDAR</sequence>
<keyword evidence="2" id="KW-0472">Membrane</keyword>
<feature type="region of interest" description="Disordered" evidence="1">
    <location>
        <begin position="205"/>
        <end position="264"/>
    </location>
</feature>
<evidence type="ECO:0000313" key="5">
    <source>
        <dbReference type="Proteomes" id="UP001146351"/>
    </source>
</evidence>
<protein>
    <recommendedName>
        <fullName evidence="6">Mid2 domain-containing protein</fullName>
    </recommendedName>
</protein>
<keyword evidence="3" id="KW-0732">Signal</keyword>
<evidence type="ECO:0000256" key="1">
    <source>
        <dbReference type="SAM" id="MobiDB-lite"/>
    </source>
</evidence>
<keyword evidence="2" id="KW-0812">Transmembrane</keyword>
<feature type="signal peptide" evidence="3">
    <location>
        <begin position="1"/>
        <end position="20"/>
    </location>
</feature>